<sequence length="236" mass="27468">MARSTQPAYSWASSLLPKKPKEKEFEHAGSTFQSLAARPSDFIINPDWVSEKMNKVSPFGERKYRPWSFEFQGARYWPYGEIEARQAEESQYRRAVDSAPVPLSLEPRAVLGEERHSLSSPIRFVALPSRSPWRPQTVPGFPGYERSYSMNSQDNQFQKRISDSDNYFVGSLDPRANASRYRDNSMNVTNQSRHTSPYSRHYLDPDNRLYGDKFPMIIPAREPSKYMNFVHSQWIR</sequence>
<name>A0AAD9NBK3_9ANNE</name>
<gene>
    <name evidence="1" type="ORF">LSH36_102g00007</name>
</gene>
<keyword evidence="2" id="KW-1185">Reference proteome</keyword>
<evidence type="ECO:0000313" key="2">
    <source>
        <dbReference type="Proteomes" id="UP001208570"/>
    </source>
</evidence>
<proteinExistence type="predicted"/>
<organism evidence="1 2">
    <name type="scientific">Paralvinella palmiformis</name>
    <dbReference type="NCBI Taxonomy" id="53620"/>
    <lineage>
        <taxon>Eukaryota</taxon>
        <taxon>Metazoa</taxon>
        <taxon>Spiralia</taxon>
        <taxon>Lophotrochozoa</taxon>
        <taxon>Annelida</taxon>
        <taxon>Polychaeta</taxon>
        <taxon>Sedentaria</taxon>
        <taxon>Canalipalpata</taxon>
        <taxon>Terebellida</taxon>
        <taxon>Terebelliformia</taxon>
        <taxon>Alvinellidae</taxon>
        <taxon>Paralvinella</taxon>
    </lineage>
</organism>
<protein>
    <submittedName>
        <fullName evidence="1">Uncharacterized protein</fullName>
    </submittedName>
</protein>
<dbReference type="Proteomes" id="UP001208570">
    <property type="component" value="Unassembled WGS sequence"/>
</dbReference>
<reference evidence="1" key="1">
    <citation type="journal article" date="2023" name="Mol. Biol. Evol.">
        <title>Third-Generation Sequencing Reveals the Adaptive Role of the Epigenome in Three Deep-Sea Polychaetes.</title>
        <authorList>
            <person name="Perez M."/>
            <person name="Aroh O."/>
            <person name="Sun Y."/>
            <person name="Lan Y."/>
            <person name="Juniper S.K."/>
            <person name="Young C.R."/>
            <person name="Angers B."/>
            <person name="Qian P.Y."/>
        </authorList>
    </citation>
    <scope>NUCLEOTIDE SEQUENCE</scope>
    <source>
        <strain evidence="1">P08H-3</strain>
    </source>
</reference>
<dbReference type="AlphaFoldDB" id="A0AAD9NBK3"/>
<dbReference type="EMBL" id="JAODUP010000102">
    <property type="protein sequence ID" value="KAK2162161.1"/>
    <property type="molecule type" value="Genomic_DNA"/>
</dbReference>
<accession>A0AAD9NBK3</accession>
<comment type="caution">
    <text evidence="1">The sequence shown here is derived from an EMBL/GenBank/DDBJ whole genome shotgun (WGS) entry which is preliminary data.</text>
</comment>
<evidence type="ECO:0000313" key="1">
    <source>
        <dbReference type="EMBL" id="KAK2162161.1"/>
    </source>
</evidence>